<proteinExistence type="inferred from homology"/>
<feature type="domain" description="Peptidase M13 C-terminal" evidence="8">
    <location>
        <begin position="496"/>
        <end position="619"/>
    </location>
</feature>
<dbReference type="Pfam" id="PF01431">
    <property type="entry name" value="Peptidase_M13"/>
    <property type="match status" value="1"/>
</dbReference>
<evidence type="ECO:0000256" key="6">
    <source>
        <dbReference type="ARBA" id="ARBA00022833"/>
    </source>
</evidence>
<dbReference type="GO" id="GO:0016485">
    <property type="term" value="P:protein processing"/>
    <property type="evidence" value="ECO:0007669"/>
    <property type="project" value="TreeGrafter"/>
</dbReference>
<protein>
    <submittedName>
        <fullName evidence="10">Related to endothelin-converting enzyme 1</fullName>
    </submittedName>
</protein>
<dbReference type="InterPro" id="IPR024079">
    <property type="entry name" value="MetalloPept_cat_dom_sf"/>
</dbReference>
<feature type="domain" description="Peptidase M13 N-terminal" evidence="9">
    <location>
        <begin position="36"/>
        <end position="415"/>
    </location>
</feature>
<evidence type="ECO:0000313" key="11">
    <source>
        <dbReference type="Proteomes" id="UP001187682"/>
    </source>
</evidence>
<comment type="cofactor">
    <cofactor evidence="1">
        <name>Zn(2+)</name>
        <dbReference type="ChEBI" id="CHEBI:29105"/>
    </cofactor>
</comment>
<comment type="similarity">
    <text evidence="2">Belongs to the peptidase M13 family.</text>
</comment>
<dbReference type="Pfam" id="PF05649">
    <property type="entry name" value="Peptidase_M13_N"/>
    <property type="match status" value="1"/>
</dbReference>
<evidence type="ECO:0000259" key="9">
    <source>
        <dbReference type="Pfam" id="PF05649"/>
    </source>
</evidence>
<dbReference type="Gene3D" id="1.10.1380.10">
    <property type="entry name" value="Neutral endopeptidase , domain2"/>
    <property type="match status" value="2"/>
</dbReference>
<dbReference type="PANTHER" id="PTHR11733:SF167">
    <property type="entry name" value="FI17812P1-RELATED"/>
    <property type="match status" value="1"/>
</dbReference>
<dbReference type="InterPro" id="IPR000718">
    <property type="entry name" value="Peptidase_M13"/>
</dbReference>
<keyword evidence="4" id="KW-0479">Metal-binding</keyword>
<dbReference type="PROSITE" id="PS51885">
    <property type="entry name" value="NEPRILYSIN"/>
    <property type="match status" value="1"/>
</dbReference>
<dbReference type="GO" id="GO:0046872">
    <property type="term" value="F:metal ion binding"/>
    <property type="evidence" value="ECO:0007669"/>
    <property type="project" value="UniProtKB-KW"/>
</dbReference>
<dbReference type="InterPro" id="IPR018497">
    <property type="entry name" value="Peptidase_M13_C"/>
</dbReference>
<dbReference type="PANTHER" id="PTHR11733">
    <property type="entry name" value="ZINC METALLOPROTEASE FAMILY M13 NEPRILYSIN-RELATED"/>
    <property type="match status" value="1"/>
</dbReference>
<evidence type="ECO:0000256" key="2">
    <source>
        <dbReference type="ARBA" id="ARBA00007357"/>
    </source>
</evidence>
<keyword evidence="7" id="KW-0482">Metalloprotease</keyword>
<name>A0AAE8N4K8_9PEZI</name>
<dbReference type="PRINTS" id="PR00786">
    <property type="entry name" value="NEPRILYSIN"/>
</dbReference>
<dbReference type="GO" id="GO:0004222">
    <property type="term" value="F:metalloendopeptidase activity"/>
    <property type="evidence" value="ECO:0007669"/>
    <property type="project" value="InterPro"/>
</dbReference>
<evidence type="ECO:0000313" key="10">
    <source>
        <dbReference type="EMBL" id="SPO06185.1"/>
    </source>
</evidence>
<dbReference type="AlphaFoldDB" id="A0AAE8N4K8"/>
<evidence type="ECO:0000256" key="1">
    <source>
        <dbReference type="ARBA" id="ARBA00001947"/>
    </source>
</evidence>
<dbReference type="CDD" id="cd08662">
    <property type="entry name" value="M13"/>
    <property type="match status" value="1"/>
</dbReference>
<keyword evidence="11" id="KW-1185">Reference proteome</keyword>
<organism evidence="10 11">
    <name type="scientific">Cephalotrichum gorgonifer</name>
    <dbReference type="NCBI Taxonomy" id="2041049"/>
    <lineage>
        <taxon>Eukaryota</taxon>
        <taxon>Fungi</taxon>
        <taxon>Dikarya</taxon>
        <taxon>Ascomycota</taxon>
        <taxon>Pezizomycotina</taxon>
        <taxon>Sordariomycetes</taxon>
        <taxon>Hypocreomycetidae</taxon>
        <taxon>Microascales</taxon>
        <taxon>Microascaceae</taxon>
        <taxon>Cephalotrichum</taxon>
    </lineage>
</organism>
<dbReference type="SUPFAM" id="SSF55486">
    <property type="entry name" value="Metalloproteases ('zincins'), catalytic domain"/>
    <property type="match status" value="1"/>
</dbReference>
<accession>A0AAE8N4K8</accession>
<keyword evidence="6" id="KW-0862">Zinc</keyword>
<gene>
    <name evidence="10" type="ORF">DNG_08874</name>
</gene>
<evidence type="ECO:0000256" key="4">
    <source>
        <dbReference type="ARBA" id="ARBA00022723"/>
    </source>
</evidence>
<dbReference type="GO" id="GO:0005886">
    <property type="term" value="C:plasma membrane"/>
    <property type="evidence" value="ECO:0007669"/>
    <property type="project" value="TreeGrafter"/>
</dbReference>
<dbReference type="InterPro" id="IPR042089">
    <property type="entry name" value="Peptidase_M13_dom_2"/>
</dbReference>
<comment type="caution">
    <text evidence="10">The sequence shown here is derived from an EMBL/GenBank/DDBJ whole genome shotgun (WGS) entry which is preliminary data.</text>
</comment>
<dbReference type="InterPro" id="IPR008753">
    <property type="entry name" value="Peptidase_M13_N"/>
</dbReference>
<evidence type="ECO:0000256" key="5">
    <source>
        <dbReference type="ARBA" id="ARBA00022801"/>
    </source>
</evidence>
<dbReference type="Proteomes" id="UP001187682">
    <property type="component" value="Unassembled WGS sequence"/>
</dbReference>
<sequence length="653" mass="71321">MAPVADSSGLCTTPACLHIASEILLGLDPNYSDIDPCTDFDQYVCGNWSSSNPIPPGQLYTDTLAAMADRTYDVVTREILDGPYPSGSDDANWITVDLTDDQATADKGNFDKVQTAYAACMNYTAYEEEGLQNLKRLVKFVVDDFPAAASDDRYEELEEPQDYSAAMGNTLTLLESLGIETTQTLMVKPDNLDPDEFHILVVPGAQSLPATAEEELTQYVAIAAELLSAVHPAELSVERSTALIQAVVTLQKKLAKSQAIAMAGEYEALEKAGKTGTELTTPNTSLAEIQKALPLFNYEYIVIELAPKGYVADKVALPGLSYYRNMSATISRAPGEVVQTFFILKALVALAPQRGYDPESPTPRERKCAQFVDSGVTWLKEEAATYIGPTGLTWILSRFFVEKTFPPKAKDLTADLEVKNAASKKVKDMAEVISLPLYPEVLDPIAIKKYYEDVEITPSHFANALSLAKVNTAQKWARLGTPFKRGQFPSSTLVPNAFHVPQSNLMILLAGIQQFPLFDVDLPSYILFGGMGSIVGHEITHGLDDSGRHFDSTGNLTTWWDESTTEKFTERTECFVSQYDKFNATAADGTEVAVSGKLTLGENIADAGGVASSFTAWQNWEDVHSPAPARIKLTLENSEGFKKAFKCPKKEPV</sequence>
<dbReference type="Gene3D" id="3.40.390.10">
    <property type="entry name" value="Collagenase (Catalytic Domain)"/>
    <property type="match status" value="3"/>
</dbReference>
<evidence type="ECO:0000256" key="7">
    <source>
        <dbReference type="ARBA" id="ARBA00023049"/>
    </source>
</evidence>
<dbReference type="EMBL" id="ONZQ02000015">
    <property type="protein sequence ID" value="SPO06185.1"/>
    <property type="molecule type" value="Genomic_DNA"/>
</dbReference>
<keyword evidence="5" id="KW-0378">Hydrolase</keyword>
<keyword evidence="3" id="KW-0645">Protease</keyword>
<reference evidence="10" key="1">
    <citation type="submission" date="2018-03" db="EMBL/GenBank/DDBJ databases">
        <authorList>
            <person name="Guldener U."/>
        </authorList>
    </citation>
    <scope>NUCLEOTIDE SEQUENCE</scope>
</reference>
<evidence type="ECO:0000256" key="3">
    <source>
        <dbReference type="ARBA" id="ARBA00022670"/>
    </source>
</evidence>
<evidence type="ECO:0000259" key="8">
    <source>
        <dbReference type="Pfam" id="PF01431"/>
    </source>
</evidence>